<evidence type="ECO:0000313" key="2">
    <source>
        <dbReference type="Proteomes" id="UP000030764"/>
    </source>
</evidence>
<protein>
    <submittedName>
        <fullName evidence="1">Uncharacterized protein</fullName>
    </submittedName>
</protein>
<organism evidence="1 2">
    <name type="scientific">Trichuris suis</name>
    <name type="common">pig whipworm</name>
    <dbReference type="NCBI Taxonomy" id="68888"/>
    <lineage>
        <taxon>Eukaryota</taxon>
        <taxon>Metazoa</taxon>
        <taxon>Ecdysozoa</taxon>
        <taxon>Nematoda</taxon>
        <taxon>Enoplea</taxon>
        <taxon>Dorylaimia</taxon>
        <taxon>Trichinellida</taxon>
        <taxon>Trichuridae</taxon>
        <taxon>Trichuris</taxon>
    </lineage>
</organism>
<evidence type="ECO:0000313" key="1">
    <source>
        <dbReference type="EMBL" id="KFD53191.1"/>
    </source>
</evidence>
<reference evidence="1 2" key="1">
    <citation type="journal article" date="2014" name="Nat. Genet.">
        <title>Genome and transcriptome of the porcine whipworm Trichuris suis.</title>
        <authorList>
            <person name="Jex A.R."/>
            <person name="Nejsum P."/>
            <person name="Schwarz E.M."/>
            <person name="Hu L."/>
            <person name="Young N.D."/>
            <person name="Hall R.S."/>
            <person name="Korhonen P.K."/>
            <person name="Liao S."/>
            <person name="Thamsborg S."/>
            <person name="Xia J."/>
            <person name="Xu P."/>
            <person name="Wang S."/>
            <person name="Scheerlinck J.P."/>
            <person name="Hofmann A."/>
            <person name="Sternberg P.W."/>
            <person name="Wang J."/>
            <person name="Gasser R.B."/>
        </authorList>
    </citation>
    <scope>NUCLEOTIDE SEQUENCE [LARGE SCALE GENOMIC DNA]</scope>
    <source>
        <strain evidence="1">DCEP-RM93M</strain>
    </source>
</reference>
<proteinExistence type="predicted"/>
<sequence>MLPSVRAVRSGPIPNQIGREHPTCFVKLTNISKHSTFIDLLSKIRYLNEPYCSPESLTAKQEAFKDFTIYICIYKLVRAVKGRPCSFGQTGETKAKGYNEHPSEIWDIHLMIVRLVWRSSGGQDGMP</sequence>
<name>A0A085M7J5_9BILA</name>
<accession>A0A085M7J5</accession>
<gene>
    <name evidence="1" type="ORF">M513_05901</name>
</gene>
<dbReference type="Proteomes" id="UP000030764">
    <property type="component" value="Unassembled WGS sequence"/>
</dbReference>
<keyword evidence="2" id="KW-1185">Reference proteome</keyword>
<dbReference type="EMBL" id="KL363219">
    <property type="protein sequence ID" value="KFD53191.1"/>
    <property type="molecule type" value="Genomic_DNA"/>
</dbReference>
<dbReference type="AlphaFoldDB" id="A0A085M7J5"/>